<organism evidence="1 2">
    <name type="scientific">Pristionchus pacificus</name>
    <name type="common">Parasitic nematode worm</name>
    <dbReference type="NCBI Taxonomy" id="54126"/>
    <lineage>
        <taxon>Eukaryota</taxon>
        <taxon>Metazoa</taxon>
        <taxon>Ecdysozoa</taxon>
        <taxon>Nematoda</taxon>
        <taxon>Chromadorea</taxon>
        <taxon>Rhabditida</taxon>
        <taxon>Rhabditina</taxon>
        <taxon>Diplogasteromorpha</taxon>
        <taxon>Diplogasteroidea</taxon>
        <taxon>Neodiplogasteridae</taxon>
        <taxon>Pristionchus</taxon>
    </lineage>
</organism>
<proteinExistence type="predicted"/>
<dbReference type="OrthoDB" id="5871443at2759"/>
<evidence type="ECO:0000313" key="1">
    <source>
        <dbReference type="EnsemblMetazoa" id="PPA33099.1"/>
    </source>
</evidence>
<name>A0A2A6D083_PRIPA</name>
<dbReference type="Proteomes" id="UP000005239">
    <property type="component" value="Unassembled WGS sequence"/>
</dbReference>
<dbReference type="AlphaFoldDB" id="A0A2A6D083"/>
<reference evidence="1" key="2">
    <citation type="submission" date="2022-06" db="UniProtKB">
        <authorList>
            <consortium name="EnsemblMetazoa"/>
        </authorList>
    </citation>
    <scope>IDENTIFICATION</scope>
    <source>
        <strain evidence="1">PS312</strain>
    </source>
</reference>
<reference evidence="2" key="1">
    <citation type="journal article" date="2008" name="Nat. Genet.">
        <title>The Pristionchus pacificus genome provides a unique perspective on nematode lifestyle and parasitism.</title>
        <authorList>
            <person name="Dieterich C."/>
            <person name="Clifton S.W."/>
            <person name="Schuster L.N."/>
            <person name="Chinwalla A."/>
            <person name="Delehaunty K."/>
            <person name="Dinkelacker I."/>
            <person name="Fulton L."/>
            <person name="Fulton R."/>
            <person name="Godfrey J."/>
            <person name="Minx P."/>
            <person name="Mitreva M."/>
            <person name="Roeseler W."/>
            <person name="Tian H."/>
            <person name="Witte H."/>
            <person name="Yang S.P."/>
            <person name="Wilson R.K."/>
            <person name="Sommer R.J."/>
        </authorList>
    </citation>
    <scope>NUCLEOTIDE SEQUENCE [LARGE SCALE GENOMIC DNA]</scope>
    <source>
        <strain evidence="2">PS312</strain>
    </source>
</reference>
<dbReference type="EnsemblMetazoa" id="PPA33099.1">
    <property type="protein sequence ID" value="PPA33099.1"/>
    <property type="gene ID" value="WBGene00205959"/>
</dbReference>
<keyword evidence="2" id="KW-1185">Reference proteome</keyword>
<accession>A0A8R1UL21</accession>
<accession>A0A2A6D083</accession>
<evidence type="ECO:0000313" key="2">
    <source>
        <dbReference type="Proteomes" id="UP000005239"/>
    </source>
</evidence>
<sequence>MLTLPRVAPLNDHRFHPEMSVLFLLSLIPLVKSQSICIQFVEKCGETVLEVEKPLILHRTRAFSQCVDASICSEERRVFDQCFLESFRAKSSNTASNQFTQTFADYRQGLSNCLEMSALSASATGATNEAVENEIAAMTRLLYESEMIDQFWMLKDGDELRSIQVMDVCKRSTFGRLFGAGINRLMRNSDPTLNNLASSCFLEDSQISCYHSLLRYNLQYAQLLERRDSMLTQCLNSIPITCVTSLSSSCLCAARLSFERRISLDILRCVSDSLTAIEYTAKVIENVHKLRRFGRPDTIGIANTSVQLTTTEPPVKIKVTSTIRNSSDNIIWGTIRDQASTVISPNMTAIEVSDVPKPARELTWKPSSRPLESLLPLNRPLN</sequence>
<protein>
    <submittedName>
        <fullName evidence="1">Uncharacterized protein</fullName>
    </submittedName>
</protein>
<gene>
    <name evidence="1" type="primary">WBGene00205959</name>
</gene>